<dbReference type="PANTHER" id="PTHR31286:SF180">
    <property type="entry name" value="OS10G0362600 PROTEIN"/>
    <property type="match status" value="1"/>
</dbReference>
<name>A0AAW2WEK2_9LAMI</name>
<sequence length="350" mass="39574">MSLRRQKHLKIPVWIRLRHLPMEYWTEDGLSVVASGIGILLYADKITKSCLRLDYARVCVMLDYHSTLPRHLIVLSPNLREGSEVPLKIDVEYEWLPQRCKQCCSLGHKAANCPNVKVQGRSAPVAIFVQKKKSTVNVPDLADTVDDKEDDVDQDFYKPEDGQMGPGQTHFQPQDYSGPGGRIWLAWNALEIDVDIVRVEVQFIHCKVTNRATHTSCLISIIYGECDSIRRRELWSGLCSLAEDISDDPWCILGDFNAIVDSSEACGRSVDSSHSMTEFHDCICATALVHLPFTGCPFTWHNCSEGSRSLWKRLDRVLVNETWLVTWPQASYVSALPSTSDHSPAYLKRV</sequence>
<accession>A0AAW2WEK2</accession>
<dbReference type="Gene3D" id="3.60.10.10">
    <property type="entry name" value="Endonuclease/exonuclease/phosphatase"/>
    <property type="match status" value="1"/>
</dbReference>
<reference evidence="2" key="2">
    <citation type="journal article" date="2024" name="Plant">
        <title>Genomic evolution and insights into agronomic trait innovations of Sesamum species.</title>
        <authorList>
            <person name="Miao H."/>
            <person name="Wang L."/>
            <person name="Qu L."/>
            <person name="Liu H."/>
            <person name="Sun Y."/>
            <person name="Le M."/>
            <person name="Wang Q."/>
            <person name="Wei S."/>
            <person name="Zheng Y."/>
            <person name="Lin W."/>
            <person name="Duan Y."/>
            <person name="Cao H."/>
            <person name="Xiong S."/>
            <person name="Wang X."/>
            <person name="Wei L."/>
            <person name="Li C."/>
            <person name="Ma Q."/>
            <person name="Ju M."/>
            <person name="Zhao R."/>
            <person name="Li G."/>
            <person name="Mu C."/>
            <person name="Tian Q."/>
            <person name="Mei H."/>
            <person name="Zhang T."/>
            <person name="Gao T."/>
            <person name="Zhang H."/>
        </authorList>
    </citation>
    <scope>NUCLEOTIDE SEQUENCE</scope>
    <source>
        <strain evidence="2">KEN1</strain>
    </source>
</reference>
<dbReference type="GO" id="GO:0003824">
    <property type="term" value="F:catalytic activity"/>
    <property type="evidence" value="ECO:0007669"/>
    <property type="project" value="InterPro"/>
</dbReference>
<dbReference type="InterPro" id="IPR040256">
    <property type="entry name" value="At4g02000-like"/>
</dbReference>
<dbReference type="InterPro" id="IPR036691">
    <property type="entry name" value="Endo/exonu/phosph_ase_sf"/>
</dbReference>
<dbReference type="AlphaFoldDB" id="A0AAW2WEK2"/>
<protein>
    <recommendedName>
        <fullName evidence="1">Endonuclease/exonuclease/phosphatase domain-containing protein</fullName>
    </recommendedName>
</protein>
<proteinExistence type="predicted"/>
<dbReference type="InterPro" id="IPR005135">
    <property type="entry name" value="Endo/exonuclease/phosphatase"/>
</dbReference>
<evidence type="ECO:0000259" key="1">
    <source>
        <dbReference type="Pfam" id="PF03372"/>
    </source>
</evidence>
<dbReference type="PANTHER" id="PTHR31286">
    <property type="entry name" value="GLYCINE-RICH CELL WALL STRUCTURAL PROTEIN 1.8-LIKE"/>
    <property type="match status" value="1"/>
</dbReference>
<comment type="caution">
    <text evidence="2">The sequence shown here is derived from an EMBL/GenBank/DDBJ whole genome shotgun (WGS) entry which is preliminary data.</text>
</comment>
<dbReference type="Pfam" id="PF03372">
    <property type="entry name" value="Exo_endo_phos"/>
    <property type="match status" value="1"/>
</dbReference>
<evidence type="ECO:0000313" key="2">
    <source>
        <dbReference type="EMBL" id="KAL0439656.1"/>
    </source>
</evidence>
<reference evidence="2" key="1">
    <citation type="submission" date="2020-06" db="EMBL/GenBank/DDBJ databases">
        <authorList>
            <person name="Li T."/>
            <person name="Hu X."/>
            <person name="Zhang T."/>
            <person name="Song X."/>
            <person name="Zhang H."/>
            <person name="Dai N."/>
            <person name="Sheng W."/>
            <person name="Hou X."/>
            <person name="Wei L."/>
        </authorList>
    </citation>
    <scope>NUCLEOTIDE SEQUENCE</scope>
    <source>
        <strain evidence="2">KEN1</strain>
        <tissue evidence="2">Leaf</tissue>
    </source>
</reference>
<organism evidence="2">
    <name type="scientific">Sesamum latifolium</name>
    <dbReference type="NCBI Taxonomy" id="2727402"/>
    <lineage>
        <taxon>Eukaryota</taxon>
        <taxon>Viridiplantae</taxon>
        <taxon>Streptophyta</taxon>
        <taxon>Embryophyta</taxon>
        <taxon>Tracheophyta</taxon>
        <taxon>Spermatophyta</taxon>
        <taxon>Magnoliopsida</taxon>
        <taxon>eudicotyledons</taxon>
        <taxon>Gunneridae</taxon>
        <taxon>Pentapetalae</taxon>
        <taxon>asterids</taxon>
        <taxon>lamiids</taxon>
        <taxon>Lamiales</taxon>
        <taxon>Pedaliaceae</taxon>
        <taxon>Sesamum</taxon>
    </lineage>
</organism>
<feature type="domain" description="Endonuclease/exonuclease/phosphatase" evidence="1">
    <location>
        <begin position="246"/>
        <end position="342"/>
    </location>
</feature>
<gene>
    <name evidence="2" type="ORF">Slati_2448600</name>
</gene>
<dbReference type="EMBL" id="JACGWN010000008">
    <property type="protein sequence ID" value="KAL0439656.1"/>
    <property type="molecule type" value="Genomic_DNA"/>
</dbReference>
<dbReference type="SUPFAM" id="SSF56219">
    <property type="entry name" value="DNase I-like"/>
    <property type="match status" value="1"/>
</dbReference>